<dbReference type="SUPFAM" id="SSF53335">
    <property type="entry name" value="S-adenosyl-L-methionine-dependent methyltransferases"/>
    <property type="match status" value="1"/>
</dbReference>
<dbReference type="STRING" id="1423754.FC39_GL000505"/>
<dbReference type="PATRIC" id="fig|1423754.3.peg.524"/>
<dbReference type="InterPro" id="IPR007848">
    <property type="entry name" value="Small_mtfrase_dom"/>
</dbReference>
<keyword evidence="3" id="KW-1185">Reference proteome</keyword>
<dbReference type="Gene3D" id="3.40.50.150">
    <property type="entry name" value="Vaccinia Virus protein VP39"/>
    <property type="match status" value="1"/>
</dbReference>
<dbReference type="InterPro" id="IPR029063">
    <property type="entry name" value="SAM-dependent_MTases_sf"/>
</dbReference>
<dbReference type="InterPro" id="IPR000305">
    <property type="entry name" value="GIY-YIG_endonuc"/>
</dbReference>
<dbReference type="OrthoDB" id="9777257at2"/>
<dbReference type="eggNOG" id="COG2827">
    <property type="taxonomic scope" value="Bacteria"/>
</dbReference>
<dbReference type="PANTHER" id="PTHR47739:SF1">
    <property type="entry name" value="TRNA1(VAL) (ADENINE(37)-N6)-METHYLTRANSFERASE"/>
    <property type="match status" value="1"/>
</dbReference>
<dbReference type="Gene3D" id="3.40.1440.10">
    <property type="entry name" value="GIY-YIG endonuclease"/>
    <property type="match status" value="1"/>
</dbReference>
<evidence type="ECO:0000313" key="3">
    <source>
        <dbReference type="Proteomes" id="UP000051223"/>
    </source>
</evidence>
<dbReference type="Pfam" id="PF05175">
    <property type="entry name" value="MTS"/>
    <property type="match status" value="1"/>
</dbReference>
<dbReference type="CDD" id="cd02440">
    <property type="entry name" value="AdoMet_MTases"/>
    <property type="match status" value="1"/>
</dbReference>
<dbReference type="AlphaFoldDB" id="A0A0R1Y4T7"/>
<name>A0A0R1Y4T7_9LACO</name>
<dbReference type="GO" id="GO:0008168">
    <property type="term" value="F:methyltransferase activity"/>
    <property type="evidence" value="ECO:0007669"/>
    <property type="project" value="InterPro"/>
</dbReference>
<gene>
    <name evidence="2" type="ORF">FC39_GL000505</name>
</gene>
<dbReference type="PANTHER" id="PTHR47739">
    <property type="entry name" value="TRNA1(VAL) (ADENINE(37)-N6)-METHYLTRANSFERASE"/>
    <property type="match status" value="1"/>
</dbReference>
<dbReference type="InterPro" id="IPR035901">
    <property type="entry name" value="GIY-YIG_endonuc_sf"/>
</dbReference>
<protein>
    <recommendedName>
        <fullName evidence="1">GIY-YIG domain-containing protein</fullName>
    </recommendedName>
</protein>
<dbReference type="SUPFAM" id="SSF82771">
    <property type="entry name" value="GIY-YIG endonuclease"/>
    <property type="match status" value="1"/>
</dbReference>
<dbReference type="RefSeq" id="WP_025080828.1">
    <property type="nucleotide sequence ID" value="NZ_AZGI01000093.1"/>
</dbReference>
<dbReference type="InterPro" id="IPR050210">
    <property type="entry name" value="tRNA_Adenine-N(6)_MTase"/>
</dbReference>
<evidence type="ECO:0000259" key="1">
    <source>
        <dbReference type="PROSITE" id="PS50164"/>
    </source>
</evidence>
<comment type="caution">
    <text evidence="2">The sequence shown here is derived from an EMBL/GenBank/DDBJ whole genome shotgun (WGS) entry which is preliminary data.</text>
</comment>
<organism evidence="2 3">
    <name type="scientific">Lactobacillus hamsteri DSM 5661 = JCM 6256</name>
    <dbReference type="NCBI Taxonomy" id="1423754"/>
    <lineage>
        <taxon>Bacteria</taxon>
        <taxon>Bacillati</taxon>
        <taxon>Bacillota</taxon>
        <taxon>Bacilli</taxon>
        <taxon>Lactobacillales</taxon>
        <taxon>Lactobacillaceae</taxon>
        <taxon>Lactobacillus</taxon>
    </lineage>
</organism>
<evidence type="ECO:0000313" key="2">
    <source>
        <dbReference type="EMBL" id="KRM36957.1"/>
    </source>
</evidence>
<sequence>MVELGKNERIDYMYSDNLRIVQDKTAFSFSSDTLFLAYWAKNAIHDKYKVADLCSGNCAATMYMAYFNRAKYDAIEIQDEAYSQAVRSIELNHMENRINVHQDNVLNAPKFLRKDSYDVVTVNPPYFKVPEGHEVNPDRKKAIARHEILINLEQIIEVASGLLKMKGKMFMVHRPERLGEICYYCMKHDLSVKVIQPFVSHRGEDANLVIVEAVKHTATDGTVIKDAIEVHDADGEYKPELQRILRETDEDREKHDNAGKFFFYVLKCNDGSFYGGFTNDLGHRLKMHNSGKGAKYTKSRRPVQMIYHEQFDDKRLALKREYWFKHHSRAWKEQFLREHNVKF</sequence>
<dbReference type="PROSITE" id="PS50164">
    <property type="entry name" value="GIY_YIG"/>
    <property type="match status" value="1"/>
</dbReference>
<dbReference type="Proteomes" id="UP000051223">
    <property type="component" value="Unassembled WGS sequence"/>
</dbReference>
<dbReference type="Pfam" id="PF01541">
    <property type="entry name" value="GIY-YIG"/>
    <property type="match status" value="1"/>
</dbReference>
<proteinExistence type="predicted"/>
<accession>A0A0R1Y4T7</accession>
<dbReference type="CDD" id="cd10456">
    <property type="entry name" value="GIY-YIG_UPF0213"/>
    <property type="match status" value="1"/>
</dbReference>
<feature type="domain" description="GIY-YIG" evidence="1">
    <location>
        <begin position="259"/>
        <end position="334"/>
    </location>
</feature>
<reference evidence="2 3" key="1">
    <citation type="journal article" date="2015" name="Genome Announc.">
        <title>Expanding the biotechnology potential of lactobacilli through comparative genomics of 213 strains and associated genera.</title>
        <authorList>
            <person name="Sun Z."/>
            <person name="Harris H.M."/>
            <person name="McCann A."/>
            <person name="Guo C."/>
            <person name="Argimon S."/>
            <person name="Zhang W."/>
            <person name="Yang X."/>
            <person name="Jeffery I.B."/>
            <person name="Cooney J.C."/>
            <person name="Kagawa T.F."/>
            <person name="Liu W."/>
            <person name="Song Y."/>
            <person name="Salvetti E."/>
            <person name="Wrobel A."/>
            <person name="Rasinkangas P."/>
            <person name="Parkhill J."/>
            <person name="Rea M.C."/>
            <person name="O'Sullivan O."/>
            <person name="Ritari J."/>
            <person name="Douillard F.P."/>
            <person name="Paul Ross R."/>
            <person name="Yang R."/>
            <person name="Briner A.E."/>
            <person name="Felis G.E."/>
            <person name="de Vos W.M."/>
            <person name="Barrangou R."/>
            <person name="Klaenhammer T.R."/>
            <person name="Caufield P.W."/>
            <person name="Cui Y."/>
            <person name="Zhang H."/>
            <person name="O'Toole P.W."/>
        </authorList>
    </citation>
    <scope>NUCLEOTIDE SEQUENCE [LARGE SCALE GENOMIC DNA]</scope>
    <source>
        <strain evidence="2 3">DSM 5661</strain>
    </source>
</reference>
<dbReference type="EMBL" id="AZGI01000093">
    <property type="protein sequence ID" value="KRM36957.1"/>
    <property type="molecule type" value="Genomic_DNA"/>
</dbReference>
<dbReference type="eggNOG" id="COG4123">
    <property type="taxonomic scope" value="Bacteria"/>
</dbReference>